<feature type="compositionally biased region" description="Low complexity" evidence="1">
    <location>
        <begin position="757"/>
        <end position="771"/>
    </location>
</feature>
<reference evidence="2 3" key="1">
    <citation type="journal article" date="2011" name="J. Bacteriol.">
        <title>Genome sequence of 'Pedosphaera parvula' Ellin514, an aerobic Verrucomicrobial isolate from pasture soil.</title>
        <authorList>
            <person name="Kant R."/>
            <person name="van Passel M.W."/>
            <person name="Sangwan P."/>
            <person name="Palva A."/>
            <person name="Lucas S."/>
            <person name="Copeland A."/>
            <person name="Lapidus A."/>
            <person name="Glavina Del Rio T."/>
            <person name="Dalin E."/>
            <person name="Tice H."/>
            <person name="Bruce D."/>
            <person name="Goodwin L."/>
            <person name="Pitluck S."/>
            <person name="Chertkov O."/>
            <person name="Larimer F.W."/>
            <person name="Land M.L."/>
            <person name="Hauser L."/>
            <person name="Brettin T.S."/>
            <person name="Detter J.C."/>
            <person name="Han S."/>
            <person name="de Vos W.M."/>
            <person name="Janssen P.H."/>
            <person name="Smidt H."/>
        </authorList>
    </citation>
    <scope>NUCLEOTIDE SEQUENCE [LARGE SCALE GENOMIC DNA]</scope>
    <source>
        <strain evidence="2 3">Ellin514</strain>
    </source>
</reference>
<comment type="caution">
    <text evidence="2">The sequence shown here is derived from an EMBL/GenBank/DDBJ whole genome shotgun (WGS) entry which is preliminary data.</text>
</comment>
<gene>
    <name evidence="2" type="ORF">Cflav_PD2084</name>
</gene>
<feature type="region of interest" description="Disordered" evidence="1">
    <location>
        <begin position="709"/>
        <end position="831"/>
    </location>
</feature>
<dbReference type="OrthoDB" id="5485224at2"/>
<feature type="region of interest" description="Disordered" evidence="1">
    <location>
        <begin position="34"/>
        <end position="61"/>
    </location>
</feature>
<protein>
    <submittedName>
        <fullName evidence="2">Uncharacterized protein</fullName>
    </submittedName>
</protein>
<organism evidence="2 3">
    <name type="scientific">Pedosphaera parvula (strain Ellin514)</name>
    <dbReference type="NCBI Taxonomy" id="320771"/>
    <lineage>
        <taxon>Bacteria</taxon>
        <taxon>Pseudomonadati</taxon>
        <taxon>Verrucomicrobiota</taxon>
        <taxon>Pedosphaerae</taxon>
        <taxon>Pedosphaerales</taxon>
        <taxon>Pedosphaeraceae</taxon>
        <taxon>Pedosphaera</taxon>
    </lineage>
</organism>
<name>B9XLI5_PEDPL</name>
<proteinExistence type="predicted"/>
<dbReference type="Pfam" id="PF20245">
    <property type="entry name" value="DUF6600"/>
    <property type="match status" value="1"/>
</dbReference>
<feature type="compositionally biased region" description="Polar residues" evidence="1">
    <location>
        <begin position="34"/>
        <end position="60"/>
    </location>
</feature>
<dbReference type="EMBL" id="ABOX02000030">
    <property type="protein sequence ID" value="EEF59233.1"/>
    <property type="molecule type" value="Genomic_DNA"/>
</dbReference>
<feature type="compositionally biased region" description="Low complexity" evidence="1">
    <location>
        <begin position="815"/>
        <end position="831"/>
    </location>
</feature>
<feature type="region of interest" description="Disordered" evidence="1">
    <location>
        <begin position="523"/>
        <end position="565"/>
    </location>
</feature>
<evidence type="ECO:0000256" key="1">
    <source>
        <dbReference type="SAM" id="MobiDB-lite"/>
    </source>
</evidence>
<feature type="compositionally biased region" description="Polar residues" evidence="1">
    <location>
        <begin position="744"/>
        <end position="756"/>
    </location>
</feature>
<evidence type="ECO:0000313" key="2">
    <source>
        <dbReference type="EMBL" id="EEF59233.1"/>
    </source>
</evidence>
<dbReference type="STRING" id="320771.Cflav_PD2084"/>
<dbReference type="InterPro" id="IPR046535">
    <property type="entry name" value="DUF6600"/>
</dbReference>
<dbReference type="AlphaFoldDB" id="B9XLI5"/>
<dbReference type="Proteomes" id="UP000003688">
    <property type="component" value="Unassembled WGS sequence"/>
</dbReference>
<dbReference type="RefSeq" id="WP_007416674.1">
    <property type="nucleotide sequence ID" value="NZ_ABOX02000030.1"/>
</dbReference>
<keyword evidence="3" id="KW-1185">Reference proteome</keyword>
<sequence length="831" mass="88238" precursor="true">MKSRNFRRCLKLGVILTVVPLFLALSLRGRQTNTDSTEAVADLSTTEPVVSVSDTNSSDMTVGVDEPEPGEFLSGTNAVPVPAPKPAAANVMLSGGAAEVAKMAQSGVDEQVMLAFVTNYASKFNLGSDQIIYLNDLGVSGNVVRSMIQRDSDLNTLIAQGQTNLTPQVETNDYAATNPTNLYYPPNYTEQPATPVETPPNPDYANNTPAPYVDGGDNSYFDDSLQPYGNWVYVSGYGRCWQPTVCVSNRGWQPYCDRGRWLYTDCGWYWQSDYSWGWAPFHYGRWFCDNNRGWMWCPGRTWGPAWVSWRNSSDYCGWAPLPPQAHWSGHGFRYGNRPVGVGFEFGLRANQYCFVPVERFCDYAPYRYRASAGQSAKFYHNTTVVNNFTFKDHKIINQGIDPKHVAAVSHTQVPTATIQDTPTGHGQPAHGEHWARNGGTIEVFRPQLPPKPAGHPASGDVKAGGIVRGGFGSGHTAAGSATQQQTKPVIAPPKAWEAPRTVVAGNQPATPAKPTIPNTAMDTKPEAEHGHHGLPSKGTVPIVVKKDDPAPTTGTSAGTKAPVPSASAPANPIYLSGATHNSHETVPPNSLVMIGKKDANPTIPPATKPALPALPNMNLANQTANNSASSPTPTWHQPNSSYQPNVRYHPNTGLPSTVNTLPKPTVPQASASANQAGNYYNPGNRFNGSSAAITAPNTAVAQNQWGSLPQATRADPSKGQDFGRPSGPAFGKPYSADHAAPSVPQWTMPTRPSTSVSGGNHSGNGSAAAASTYHATPSAPTVHSASAESHSAPASSHSSPAPSYSAPVQHAAPASSGSSQSSSSSSGKSKP</sequence>
<feature type="compositionally biased region" description="Low complexity" evidence="1">
    <location>
        <begin position="783"/>
        <end position="807"/>
    </location>
</feature>
<accession>B9XLI5</accession>
<evidence type="ECO:0000313" key="3">
    <source>
        <dbReference type="Proteomes" id="UP000003688"/>
    </source>
</evidence>